<protein>
    <submittedName>
        <fullName evidence="1">Uncharacterized protein</fullName>
    </submittedName>
</protein>
<evidence type="ECO:0000313" key="2">
    <source>
        <dbReference type="Proteomes" id="UP000001877"/>
    </source>
</evidence>
<gene>
    <name evidence="1" type="ordered locus">BBR47_49780</name>
</gene>
<dbReference type="HOGENOM" id="CLU_2895184_0_0_9"/>
<accession>C0Z549</accession>
<organism evidence="1 2">
    <name type="scientific">Brevibacillus brevis (strain 47 / JCM 6285 / NBRC 100599)</name>
    <dbReference type="NCBI Taxonomy" id="358681"/>
    <lineage>
        <taxon>Bacteria</taxon>
        <taxon>Bacillati</taxon>
        <taxon>Bacillota</taxon>
        <taxon>Bacilli</taxon>
        <taxon>Bacillales</taxon>
        <taxon>Paenibacillaceae</taxon>
        <taxon>Brevibacillus</taxon>
    </lineage>
</organism>
<dbReference type="AlphaFoldDB" id="C0Z549"/>
<reference evidence="1 2" key="1">
    <citation type="submission" date="2005-03" db="EMBL/GenBank/DDBJ databases">
        <title>Brevibacillus brevis strain 47, complete genome.</title>
        <authorList>
            <person name="Hosoyama A."/>
            <person name="Yamada R."/>
            <person name="Hongo Y."/>
            <person name="Terui Y."/>
            <person name="Ankai A."/>
            <person name="Masuyama W."/>
            <person name="Sekiguchi M."/>
            <person name="Takeda T."/>
            <person name="Asano K."/>
            <person name="Ohji S."/>
            <person name="Ichikawa N."/>
            <person name="Narita S."/>
            <person name="Aoki N."/>
            <person name="Miura H."/>
            <person name="Matsushita S."/>
            <person name="Sekigawa T."/>
            <person name="Yamagata H."/>
            <person name="Yoshikawa H."/>
            <person name="Udaka S."/>
            <person name="Tanikawa S."/>
            <person name="Fujita N."/>
        </authorList>
    </citation>
    <scope>NUCLEOTIDE SEQUENCE [LARGE SCALE GENOMIC DNA]</scope>
    <source>
        <strain evidence="2">47 / JCM 6285 / NBRC 100599</strain>
    </source>
</reference>
<proteinExistence type="predicted"/>
<evidence type="ECO:0000313" key="1">
    <source>
        <dbReference type="EMBL" id="BAH45955.1"/>
    </source>
</evidence>
<dbReference type="EMBL" id="AP008955">
    <property type="protein sequence ID" value="BAH45955.1"/>
    <property type="molecule type" value="Genomic_DNA"/>
</dbReference>
<sequence>MEDEQSGAKVTEKWSKFQPRTALSFVTMKSKHMIVESDSSYADITYSRLAFRAATGRAGSPH</sequence>
<name>C0Z549_BREBN</name>
<dbReference type="STRING" id="358681.BBR47_49780"/>
<dbReference type="KEGG" id="bbe:BBR47_49780"/>
<dbReference type="Proteomes" id="UP000001877">
    <property type="component" value="Chromosome"/>
</dbReference>
<keyword evidence="2" id="KW-1185">Reference proteome</keyword>